<dbReference type="PANTHER" id="PTHR22946:SF9">
    <property type="entry name" value="POLYKETIDE TRANSFERASE AF380"/>
    <property type="match status" value="1"/>
</dbReference>
<dbReference type="InterPro" id="IPR050261">
    <property type="entry name" value="FrsA_esterase"/>
</dbReference>
<dbReference type="Gene3D" id="3.40.50.1820">
    <property type="entry name" value="alpha/beta hydrolase"/>
    <property type="match status" value="1"/>
</dbReference>
<dbReference type="eggNOG" id="COG1073">
    <property type="taxonomic scope" value="Bacteria"/>
</dbReference>
<dbReference type="EMBL" id="CP006850">
    <property type="protein sequence ID" value="AHH19957.1"/>
    <property type="molecule type" value="Genomic_DNA"/>
</dbReference>
<dbReference type="PANTHER" id="PTHR22946">
    <property type="entry name" value="DIENELACTONE HYDROLASE DOMAIN-CONTAINING PROTEIN-RELATED"/>
    <property type="match status" value="1"/>
</dbReference>
<organism evidence="4 5">
    <name type="scientific">Nocardia nova SH22a</name>
    <dbReference type="NCBI Taxonomy" id="1415166"/>
    <lineage>
        <taxon>Bacteria</taxon>
        <taxon>Bacillati</taxon>
        <taxon>Actinomycetota</taxon>
        <taxon>Actinomycetes</taxon>
        <taxon>Mycobacteriales</taxon>
        <taxon>Nocardiaceae</taxon>
        <taxon>Nocardia</taxon>
    </lineage>
</organism>
<dbReference type="HOGENOM" id="CLU_048587_1_0_11"/>
<dbReference type="Pfam" id="PF12146">
    <property type="entry name" value="Hydrolase_4"/>
    <property type="match status" value="1"/>
</dbReference>
<dbReference type="SUPFAM" id="SSF53474">
    <property type="entry name" value="alpha/beta-Hydrolases"/>
    <property type="match status" value="1"/>
</dbReference>
<keyword evidence="5" id="KW-1185">Reference proteome</keyword>
<proteinExistence type="inferred from homology"/>
<evidence type="ECO:0000256" key="1">
    <source>
        <dbReference type="ARBA" id="ARBA00008645"/>
    </source>
</evidence>
<keyword evidence="2 4" id="KW-0378">Hydrolase</keyword>
<dbReference type="STRING" id="1415166.NONO_c51730"/>
<accession>W5TL22</accession>
<dbReference type="AlphaFoldDB" id="W5TL22"/>
<dbReference type="InterPro" id="IPR029058">
    <property type="entry name" value="AB_hydrolase_fold"/>
</dbReference>
<name>W5TL22_9NOCA</name>
<gene>
    <name evidence="4" type="ORF">NONO_c51730</name>
</gene>
<dbReference type="Gene3D" id="1.10.10.800">
    <property type="match status" value="1"/>
</dbReference>
<dbReference type="RefSeq" id="WP_025351342.1">
    <property type="nucleotide sequence ID" value="NZ_CP006850.1"/>
</dbReference>
<dbReference type="InterPro" id="IPR022742">
    <property type="entry name" value="Hydrolase_4"/>
</dbReference>
<dbReference type="PATRIC" id="fig|1415166.3.peg.5334"/>
<sequence>MPHASSGAGDRLDIEIPCGGHTLSAWHFPAATDPLTTDRGRPAVVLAHGYGLTRDCGLDAYGARFAAAGIDAVIFDYSGFGASGGGPREVVSVRAQLFDYQAAIAATRALPGIDPDRVALWGTSYSGGLVIAAAALDGRIAAVVSQVPNLDNRATLRFLLRNTPPRRTAWLVSCIARDLGRAVLRRDPYHVQAVGRSDEQAAYVSDLSWPFVEAIAGPTWRNRVGLRDFATVPLFRAVTYLDRLPCRVQFFGCERDDLTPVQPTLDAADRLGDKAELHRYPAGHFEIYGEPYFSRALDAQEEFLVCELAASISSERTR</sequence>
<evidence type="ECO:0000313" key="5">
    <source>
        <dbReference type="Proteomes" id="UP000019150"/>
    </source>
</evidence>
<feature type="domain" description="Serine aminopeptidase S33" evidence="3">
    <location>
        <begin position="41"/>
        <end position="291"/>
    </location>
</feature>
<dbReference type="OrthoDB" id="5902829at2"/>
<evidence type="ECO:0000259" key="3">
    <source>
        <dbReference type="Pfam" id="PF12146"/>
    </source>
</evidence>
<evidence type="ECO:0000256" key="2">
    <source>
        <dbReference type="ARBA" id="ARBA00022801"/>
    </source>
</evidence>
<dbReference type="GO" id="GO:0052689">
    <property type="term" value="F:carboxylic ester hydrolase activity"/>
    <property type="evidence" value="ECO:0007669"/>
    <property type="project" value="UniProtKB-ARBA"/>
</dbReference>
<comment type="similarity">
    <text evidence="1">Belongs to the AB hydrolase superfamily.</text>
</comment>
<reference evidence="4 5" key="1">
    <citation type="journal article" date="2014" name="Appl. Environ. Microbiol.">
        <title>Insights into the Microbial Degradation of Rubber and Gutta-Percha by Analysis of the Complete Genome of Nocardia nova SH22a.</title>
        <authorList>
            <person name="Luo Q."/>
            <person name="Hiessl S."/>
            <person name="Poehlein A."/>
            <person name="Daniel R."/>
            <person name="Steinbuchel A."/>
        </authorList>
    </citation>
    <scope>NUCLEOTIDE SEQUENCE [LARGE SCALE GENOMIC DNA]</scope>
    <source>
        <strain evidence="4">SH22a</strain>
    </source>
</reference>
<protein>
    <submittedName>
        <fullName evidence="4">Putative hydrolase, alpha/beta hydrolase family</fullName>
    </submittedName>
</protein>
<evidence type="ECO:0000313" key="4">
    <source>
        <dbReference type="EMBL" id="AHH19957.1"/>
    </source>
</evidence>
<dbReference type="KEGG" id="nno:NONO_c51730"/>
<dbReference type="Proteomes" id="UP000019150">
    <property type="component" value="Chromosome"/>
</dbReference>